<dbReference type="SUPFAM" id="SSF53328">
    <property type="entry name" value="Formyltransferase"/>
    <property type="match status" value="1"/>
</dbReference>
<keyword evidence="3 5" id="KW-0808">Transferase</keyword>
<keyword evidence="4 5" id="KW-0648">Protein biosynthesis</keyword>
<dbReference type="HAMAP" id="MF_00182">
    <property type="entry name" value="Formyl_trans"/>
    <property type="match status" value="1"/>
</dbReference>
<dbReference type="InterPro" id="IPR044135">
    <property type="entry name" value="Met-tRNA-FMT_C"/>
</dbReference>
<comment type="function">
    <text evidence="5">Attaches a formyl group to the free amino group of methionyl-tRNA(fMet). The formyl group appears to play a dual role in the initiator identity of N-formylmethionyl-tRNA by promoting its recognition by IF2 and preventing the misappropriation of this tRNA by the elongation apparatus.</text>
</comment>
<dbReference type="OrthoDB" id="9802815at2"/>
<gene>
    <name evidence="5" type="primary">fmt</name>
    <name evidence="8" type="ORF">SAMN00768000_3427</name>
</gene>
<dbReference type="Proteomes" id="UP000192660">
    <property type="component" value="Unassembled WGS sequence"/>
</dbReference>
<dbReference type="Pfam" id="PF02911">
    <property type="entry name" value="Formyl_trans_C"/>
    <property type="match status" value="1"/>
</dbReference>
<dbReference type="EC" id="2.1.2.9" evidence="2 5"/>
<dbReference type="InterPro" id="IPR005793">
    <property type="entry name" value="Formyl_trans_C"/>
</dbReference>
<dbReference type="Gene3D" id="3.40.50.12230">
    <property type="match status" value="1"/>
</dbReference>
<feature type="domain" description="Formyl transferase N-terminal" evidence="6">
    <location>
        <begin position="3"/>
        <end position="177"/>
    </location>
</feature>
<dbReference type="STRING" id="28034.BFX07_07445"/>
<dbReference type="InterPro" id="IPR036477">
    <property type="entry name" value="Formyl_transf_N_sf"/>
</dbReference>
<dbReference type="CDD" id="cd08704">
    <property type="entry name" value="Met_tRNA_FMT_C"/>
    <property type="match status" value="1"/>
</dbReference>
<dbReference type="InterPro" id="IPR005794">
    <property type="entry name" value="Fmt"/>
</dbReference>
<comment type="catalytic activity">
    <reaction evidence="5">
        <text>L-methionyl-tRNA(fMet) + (6R)-10-formyltetrahydrofolate = N-formyl-L-methionyl-tRNA(fMet) + (6S)-5,6,7,8-tetrahydrofolate + H(+)</text>
        <dbReference type="Rhea" id="RHEA:24380"/>
        <dbReference type="Rhea" id="RHEA-COMP:9952"/>
        <dbReference type="Rhea" id="RHEA-COMP:9953"/>
        <dbReference type="ChEBI" id="CHEBI:15378"/>
        <dbReference type="ChEBI" id="CHEBI:57453"/>
        <dbReference type="ChEBI" id="CHEBI:78530"/>
        <dbReference type="ChEBI" id="CHEBI:78844"/>
        <dbReference type="ChEBI" id="CHEBI:195366"/>
        <dbReference type="EC" id="2.1.2.9"/>
    </reaction>
</comment>
<dbReference type="EMBL" id="FWWY01000001">
    <property type="protein sequence ID" value="SMC07521.1"/>
    <property type="molecule type" value="Genomic_DNA"/>
</dbReference>
<feature type="domain" description="Formyl transferase C-terminal" evidence="7">
    <location>
        <begin position="204"/>
        <end position="295"/>
    </location>
</feature>
<dbReference type="SUPFAM" id="SSF50486">
    <property type="entry name" value="FMT C-terminal domain-like"/>
    <property type="match status" value="1"/>
</dbReference>
<dbReference type="PANTHER" id="PTHR11138:SF5">
    <property type="entry name" value="METHIONYL-TRNA FORMYLTRANSFERASE, MITOCHONDRIAL"/>
    <property type="match status" value="1"/>
</dbReference>
<reference evidence="9" key="1">
    <citation type="submission" date="2017-04" db="EMBL/GenBank/DDBJ databases">
        <authorList>
            <person name="Varghese N."/>
            <person name="Submissions S."/>
        </authorList>
    </citation>
    <scope>NUCLEOTIDE SEQUENCE [LARGE SCALE GENOMIC DNA]</scope>
    <source>
        <strain evidence="9">DSM 9293</strain>
    </source>
</reference>
<evidence type="ECO:0000259" key="7">
    <source>
        <dbReference type="Pfam" id="PF02911"/>
    </source>
</evidence>
<dbReference type="PANTHER" id="PTHR11138">
    <property type="entry name" value="METHIONYL-TRNA FORMYLTRANSFERASE"/>
    <property type="match status" value="1"/>
</dbReference>
<dbReference type="NCBIfam" id="TIGR00460">
    <property type="entry name" value="fmt"/>
    <property type="match status" value="1"/>
</dbReference>
<organism evidence="8 9">
    <name type="scientific">Sulfobacillus thermosulfidooxidans (strain DSM 9293 / VKM B-1269 / AT-1)</name>
    <dbReference type="NCBI Taxonomy" id="929705"/>
    <lineage>
        <taxon>Bacteria</taxon>
        <taxon>Bacillati</taxon>
        <taxon>Bacillota</taxon>
        <taxon>Clostridia</taxon>
        <taxon>Eubacteriales</taxon>
        <taxon>Clostridiales Family XVII. Incertae Sedis</taxon>
        <taxon>Sulfobacillus</taxon>
    </lineage>
</organism>
<dbReference type="AlphaFoldDB" id="A0A1W1WMK1"/>
<proteinExistence type="inferred from homology"/>
<evidence type="ECO:0000313" key="9">
    <source>
        <dbReference type="Proteomes" id="UP000192660"/>
    </source>
</evidence>
<evidence type="ECO:0000256" key="5">
    <source>
        <dbReference type="HAMAP-Rule" id="MF_00182"/>
    </source>
</evidence>
<keyword evidence="9" id="KW-1185">Reference proteome</keyword>
<evidence type="ECO:0000313" key="8">
    <source>
        <dbReference type="EMBL" id="SMC07521.1"/>
    </source>
</evidence>
<dbReference type="InterPro" id="IPR002376">
    <property type="entry name" value="Formyl_transf_N"/>
</dbReference>
<evidence type="ECO:0000256" key="1">
    <source>
        <dbReference type="ARBA" id="ARBA00010699"/>
    </source>
</evidence>
<dbReference type="GO" id="GO:0004479">
    <property type="term" value="F:methionyl-tRNA formyltransferase activity"/>
    <property type="evidence" value="ECO:0007669"/>
    <property type="project" value="UniProtKB-UniRule"/>
</dbReference>
<evidence type="ECO:0000256" key="2">
    <source>
        <dbReference type="ARBA" id="ARBA00012261"/>
    </source>
</evidence>
<accession>A0A1W1WMK1</accession>
<dbReference type="Pfam" id="PF00551">
    <property type="entry name" value="Formyl_trans_N"/>
    <property type="match status" value="1"/>
</dbReference>
<dbReference type="InterPro" id="IPR011034">
    <property type="entry name" value="Formyl_transferase-like_C_sf"/>
</dbReference>
<name>A0A1W1WMK1_SULTA</name>
<dbReference type="GO" id="GO:0005829">
    <property type="term" value="C:cytosol"/>
    <property type="evidence" value="ECO:0007669"/>
    <property type="project" value="TreeGrafter"/>
</dbReference>
<evidence type="ECO:0000256" key="3">
    <source>
        <dbReference type="ARBA" id="ARBA00022679"/>
    </source>
</evidence>
<protein>
    <recommendedName>
        <fullName evidence="2 5">Methionyl-tRNA formyltransferase</fullName>
        <ecNumber evidence="2 5">2.1.2.9</ecNumber>
    </recommendedName>
</protein>
<feature type="binding site" evidence="5">
    <location>
        <begin position="108"/>
        <end position="111"/>
    </location>
    <ligand>
        <name>(6S)-5,6,7,8-tetrahydrofolate</name>
        <dbReference type="ChEBI" id="CHEBI:57453"/>
    </ligand>
</feature>
<comment type="similarity">
    <text evidence="1 5">Belongs to the Fmt family.</text>
</comment>
<dbReference type="InterPro" id="IPR041711">
    <property type="entry name" value="Met-tRNA-FMT_N"/>
</dbReference>
<dbReference type="RefSeq" id="WP_084661809.1">
    <property type="nucleotide sequence ID" value="NZ_FWWY01000001.1"/>
</dbReference>
<sequence>MARILFMGTPEYARVILDGLLTRSDLTIRVVTKADTPQGRHMRLTPSPVAQRASERGLMVDKPDRLVAYKEAWVKWAPDLIITAAYGKILRPWVLGLPRHGAFNLHASLLPRWRGPNPIAWAIRAGDAMTGVTLMRMDQGVDTGDIVAQRSVAITNEMTMGKLTNLLAEQARDLLLEYLDRLLSGQVKETAQDDSQATYAGKFAPEDSRINWNQPATSIDRLIRSMSPEPGAYTMCQGIRVKILECAYDKGTQPIATAELAGNHWQIGTAEGVVIVKRVKPAGRKEMTPGDFQRGLHVVGKVVCQ</sequence>
<evidence type="ECO:0000259" key="6">
    <source>
        <dbReference type="Pfam" id="PF00551"/>
    </source>
</evidence>
<dbReference type="CDD" id="cd08646">
    <property type="entry name" value="FMT_core_Met-tRNA-FMT_N"/>
    <property type="match status" value="1"/>
</dbReference>
<evidence type="ECO:0000256" key="4">
    <source>
        <dbReference type="ARBA" id="ARBA00022917"/>
    </source>
</evidence>